<name>A0A176VWM4_MARPO</name>
<feature type="transmembrane region" description="Helical" evidence="2">
    <location>
        <begin position="540"/>
        <end position="562"/>
    </location>
</feature>
<organism evidence="3 4">
    <name type="scientific">Marchantia polymorpha subsp. ruderalis</name>
    <dbReference type="NCBI Taxonomy" id="1480154"/>
    <lineage>
        <taxon>Eukaryota</taxon>
        <taxon>Viridiplantae</taxon>
        <taxon>Streptophyta</taxon>
        <taxon>Embryophyta</taxon>
        <taxon>Marchantiophyta</taxon>
        <taxon>Marchantiopsida</taxon>
        <taxon>Marchantiidae</taxon>
        <taxon>Marchantiales</taxon>
        <taxon>Marchantiaceae</taxon>
        <taxon>Marchantia</taxon>
    </lineage>
</organism>
<dbReference type="AlphaFoldDB" id="A0A176VWM4"/>
<feature type="transmembrane region" description="Helical" evidence="2">
    <location>
        <begin position="721"/>
        <end position="741"/>
    </location>
</feature>
<dbReference type="GO" id="GO:0042765">
    <property type="term" value="C:GPI-anchor transamidase complex"/>
    <property type="evidence" value="ECO:0007669"/>
    <property type="project" value="InterPro"/>
</dbReference>
<proteinExistence type="predicted"/>
<feature type="region of interest" description="Disordered" evidence="1">
    <location>
        <begin position="507"/>
        <end position="528"/>
    </location>
</feature>
<evidence type="ECO:0000256" key="1">
    <source>
        <dbReference type="SAM" id="MobiDB-lite"/>
    </source>
</evidence>
<gene>
    <name evidence="3" type="ORF">AXG93_2210s1020</name>
</gene>
<feature type="transmembrane region" description="Helical" evidence="2">
    <location>
        <begin position="26"/>
        <end position="48"/>
    </location>
</feature>
<dbReference type="PANTHER" id="PTHR13304:SF0">
    <property type="entry name" value="GLYCOSYLPHOSPHATIDYLINOSITOL ANCHOR ATTACHMENT 1 PROTEIN"/>
    <property type="match status" value="1"/>
</dbReference>
<dbReference type="PANTHER" id="PTHR13304">
    <property type="entry name" value="GLYCOSYLPHOSPHATIDYLINOSITOL ANCHOR ATTACHMENT 1 PROTEIN"/>
    <property type="match status" value="1"/>
</dbReference>
<feature type="transmembrane region" description="Helical" evidence="2">
    <location>
        <begin position="574"/>
        <end position="593"/>
    </location>
</feature>
<protein>
    <recommendedName>
        <fullName evidence="5">Glycosylphosphatidylinositol anchor attachment 1 protein</fullName>
    </recommendedName>
</protein>
<evidence type="ECO:0000313" key="4">
    <source>
        <dbReference type="Proteomes" id="UP000077202"/>
    </source>
</evidence>
<comment type="caution">
    <text evidence="3">The sequence shown here is derived from an EMBL/GenBank/DDBJ whole genome shotgun (WGS) entry which is preliminary data.</text>
</comment>
<evidence type="ECO:0000256" key="2">
    <source>
        <dbReference type="SAM" id="Phobius"/>
    </source>
</evidence>
<dbReference type="PIRSF" id="PIRSF036762">
    <property type="entry name" value="GAA1"/>
    <property type="match status" value="1"/>
</dbReference>
<accession>A0A176VWM4</accession>
<dbReference type="EMBL" id="LVLJ01002376">
    <property type="protein sequence ID" value="OAE25218.1"/>
    <property type="molecule type" value="Genomic_DNA"/>
</dbReference>
<evidence type="ECO:0000313" key="3">
    <source>
        <dbReference type="EMBL" id="OAE25218.1"/>
    </source>
</evidence>
<keyword evidence="2" id="KW-0472">Membrane</keyword>
<dbReference type="InterPro" id="IPR007246">
    <property type="entry name" value="Gaa1"/>
</dbReference>
<keyword evidence="2" id="KW-0812">Transmembrane</keyword>
<feature type="transmembrane region" description="Helical" evidence="2">
    <location>
        <begin position="633"/>
        <end position="654"/>
    </location>
</feature>
<dbReference type="GO" id="GO:0016255">
    <property type="term" value="P:attachment of GPI anchor to protein"/>
    <property type="evidence" value="ECO:0007669"/>
    <property type="project" value="TreeGrafter"/>
</dbReference>
<reference evidence="3" key="1">
    <citation type="submission" date="2016-03" db="EMBL/GenBank/DDBJ databases">
        <title>Mechanisms controlling the formation of the plant cell surface in tip-growing cells are functionally conserved among land plants.</title>
        <authorList>
            <person name="Honkanen S."/>
            <person name="Jones V.A."/>
            <person name="Morieri G."/>
            <person name="Champion C."/>
            <person name="Hetherington A.J."/>
            <person name="Kelly S."/>
            <person name="Saint-Marcoux D."/>
            <person name="Proust H."/>
            <person name="Prescott H."/>
            <person name="Dolan L."/>
        </authorList>
    </citation>
    <scope>NUCLEOTIDE SEQUENCE [LARGE SCALE GENOMIC DNA]</scope>
    <source>
        <tissue evidence="3">Whole gametophyte</tissue>
    </source>
</reference>
<dbReference type="Pfam" id="PF04114">
    <property type="entry name" value="Gaa1"/>
    <property type="match status" value="1"/>
</dbReference>
<feature type="transmembrane region" description="Helical" evidence="2">
    <location>
        <begin position="666"/>
        <end position="696"/>
    </location>
</feature>
<feature type="compositionally biased region" description="Polar residues" evidence="1">
    <location>
        <begin position="507"/>
        <end position="517"/>
    </location>
</feature>
<sequence>MAKSATGEERSVEPKPRPLVRLGRQLILHVHIISFFCYVAGVVAILILPMLAKNTYISENALMPGSGNAAFSNSDTLLARSSAEELERLVSQNVNVQRAVSKWLIEEMTATGADCYVHPFSLPASALSSTRFPTSSGHFKWNTSNASVTGGDLEEQAPSAMSVVGIIRAPQAEGNEAVVLVTPYDPDDFWHESALTLGMGLALFSRLSQALWLARDIVWLVPDSKYGVYPAVANWLEEYHHPPINHISSHQDMKLELLRKTLSEDGESSQQLIDSQTLGDFKRAGTIATGLVYELKSGLRQGGVDTITVWAEGPNGQMPNLDFINVVNSIAVYRESLQLRLETIPGIKSWTWLKTVGMVFEEINKLTRVITPSWSFALPAATYAENMATLFSSMFFQIIGLPTGAHGAFRDYQIDAITLQFIIPTQGQDYVLAKVGRHLEGVIRSVNNLLEKWHQSFFLYFLSALNKYISVGVYMIPFGLLVLSLPLQAAALCYPVKEAGSATTDVSTQSSKINSTKQRAKKQRLERKSGADDSGSWLEALVLVGAVQLWAFFAALALFLISGTKTTAEFKLRCWLGVVALSLLVAFTVQKFLTGSMHYKRSTQAHTQSWTVVKAVTLGITAIDLAVMSTINFPVSLIGALTLVPMCLGVFPIQHSWRYAHSDVKSVVGIAASAVGTVWTLAMSPIGLPLLIWSFYGHLLDINSENVWNFAESLLQWRSALLPHILVIHLPCAVLCLYILLSRLPSQRQ</sequence>
<keyword evidence="4" id="KW-1185">Reference proteome</keyword>
<dbReference type="Proteomes" id="UP000077202">
    <property type="component" value="Unassembled WGS sequence"/>
</dbReference>
<keyword evidence="2" id="KW-1133">Transmembrane helix</keyword>
<evidence type="ECO:0008006" key="5">
    <source>
        <dbReference type="Google" id="ProtNLM"/>
    </source>
</evidence>